<dbReference type="PROSITE" id="PS51186">
    <property type="entry name" value="GNAT"/>
    <property type="match status" value="1"/>
</dbReference>
<sequence length="152" mass="17030">MLTAMAGILDGYELDDARERLDRDAIWRFLSTEAYWHRWRTRDLVETQIDSAWRVVGLYHGADQVGFGRVISDGVTLAYLADVYVLGPHRGRGLGVALTRELVEGGGAADMRWLLHTADAHGLYERLGFRTPPETLMERPGAQRPPTRPGGQ</sequence>
<evidence type="ECO:0000256" key="1">
    <source>
        <dbReference type="SAM" id="MobiDB-lite"/>
    </source>
</evidence>
<dbReference type="InterPro" id="IPR053144">
    <property type="entry name" value="Acetyltransferase_Butenolide"/>
</dbReference>
<dbReference type="InterPro" id="IPR016181">
    <property type="entry name" value="Acyl_CoA_acyltransferase"/>
</dbReference>
<evidence type="ECO:0000313" key="3">
    <source>
        <dbReference type="EMBL" id="CAA9491114.1"/>
    </source>
</evidence>
<dbReference type="EMBL" id="CADCVJ010000221">
    <property type="protein sequence ID" value="CAA9491114.1"/>
    <property type="molecule type" value="Genomic_DNA"/>
</dbReference>
<proteinExistence type="predicted"/>
<dbReference type="PANTHER" id="PTHR43233:SF1">
    <property type="entry name" value="FAMILY N-ACETYLTRANSFERASE, PUTATIVE (AFU_ORTHOLOGUE AFUA_6G03350)-RELATED"/>
    <property type="match status" value="1"/>
</dbReference>
<gene>
    <name evidence="3" type="ORF">AVDCRST_MAG38-2632</name>
</gene>
<evidence type="ECO:0000259" key="2">
    <source>
        <dbReference type="PROSITE" id="PS51186"/>
    </source>
</evidence>
<organism evidence="3">
    <name type="scientific">uncultured Solirubrobacteraceae bacterium</name>
    <dbReference type="NCBI Taxonomy" id="1162706"/>
    <lineage>
        <taxon>Bacteria</taxon>
        <taxon>Bacillati</taxon>
        <taxon>Actinomycetota</taxon>
        <taxon>Thermoleophilia</taxon>
        <taxon>Solirubrobacterales</taxon>
        <taxon>Solirubrobacteraceae</taxon>
        <taxon>environmental samples</taxon>
    </lineage>
</organism>
<dbReference type="SUPFAM" id="SSF55729">
    <property type="entry name" value="Acyl-CoA N-acyltransferases (Nat)"/>
    <property type="match status" value="1"/>
</dbReference>
<dbReference type="Gene3D" id="3.40.630.30">
    <property type="match status" value="1"/>
</dbReference>
<dbReference type="AlphaFoldDB" id="A0A6J4S6Q8"/>
<dbReference type="PANTHER" id="PTHR43233">
    <property type="entry name" value="FAMILY N-ACETYLTRANSFERASE, PUTATIVE (AFU_ORTHOLOGUE AFUA_6G03350)-RELATED"/>
    <property type="match status" value="1"/>
</dbReference>
<feature type="region of interest" description="Disordered" evidence="1">
    <location>
        <begin position="133"/>
        <end position="152"/>
    </location>
</feature>
<feature type="domain" description="N-acetyltransferase" evidence="2">
    <location>
        <begin position="12"/>
        <end position="151"/>
    </location>
</feature>
<dbReference type="InterPro" id="IPR000182">
    <property type="entry name" value="GNAT_dom"/>
</dbReference>
<reference evidence="3" key="1">
    <citation type="submission" date="2020-02" db="EMBL/GenBank/DDBJ databases">
        <authorList>
            <person name="Meier V. D."/>
        </authorList>
    </citation>
    <scope>NUCLEOTIDE SEQUENCE</scope>
    <source>
        <strain evidence="3">AVDCRST_MAG38</strain>
    </source>
</reference>
<dbReference type="Pfam" id="PF13508">
    <property type="entry name" value="Acetyltransf_7"/>
    <property type="match status" value="1"/>
</dbReference>
<dbReference type="GO" id="GO:0016747">
    <property type="term" value="F:acyltransferase activity, transferring groups other than amino-acyl groups"/>
    <property type="evidence" value="ECO:0007669"/>
    <property type="project" value="InterPro"/>
</dbReference>
<keyword evidence="3" id="KW-0808">Transferase</keyword>
<name>A0A6J4S6Q8_9ACTN</name>
<protein>
    <submittedName>
        <fullName evidence="3">Histone acetyltransferase HPA2 and related acetyltransferases</fullName>
    </submittedName>
</protein>
<accession>A0A6J4S6Q8</accession>